<gene>
    <name evidence="1" type="ORF">TWF696_005587</name>
</gene>
<organism evidence="1 2">
    <name type="scientific">Orbilia brochopaga</name>
    <dbReference type="NCBI Taxonomy" id="3140254"/>
    <lineage>
        <taxon>Eukaryota</taxon>
        <taxon>Fungi</taxon>
        <taxon>Dikarya</taxon>
        <taxon>Ascomycota</taxon>
        <taxon>Pezizomycotina</taxon>
        <taxon>Orbiliomycetes</taxon>
        <taxon>Orbiliales</taxon>
        <taxon>Orbiliaceae</taxon>
        <taxon>Orbilia</taxon>
    </lineage>
</organism>
<dbReference type="AlphaFoldDB" id="A0AAV9V1Z1"/>
<keyword evidence="2" id="KW-1185">Reference proteome</keyword>
<comment type="caution">
    <text evidence="1">The sequence shown here is derived from an EMBL/GenBank/DDBJ whole genome shotgun (WGS) entry which is preliminary data.</text>
</comment>
<accession>A0AAV9V1Z1</accession>
<sequence>MPLPLDTVQRFIRAINKKDYFAAERLFNPRARTYVSREQTNHEYGPPEYYTSLIKNLHDKSPKLRFRCERFVDNREVLLELPSELESSRNSRNDVDAGAPQRYRTALVWLAMMDKSVDQSPFHILQRFWFDDDGWIMATKEKKATSVIHGDDLQAYGLGRCGKVLFYEDDMEDGGVPAPTGRQVAVARRMRRVGREHAST</sequence>
<evidence type="ECO:0000313" key="1">
    <source>
        <dbReference type="EMBL" id="KAK6353624.1"/>
    </source>
</evidence>
<evidence type="ECO:0000313" key="2">
    <source>
        <dbReference type="Proteomes" id="UP001375240"/>
    </source>
</evidence>
<proteinExistence type="predicted"/>
<protein>
    <submittedName>
        <fullName evidence="1">Uncharacterized protein</fullName>
    </submittedName>
</protein>
<dbReference type="EMBL" id="JAVHNQ010000003">
    <property type="protein sequence ID" value="KAK6353624.1"/>
    <property type="molecule type" value="Genomic_DNA"/>
</dbReference>
<name>A0AAV9V1Z1_9PEZI</name>
<reference evidence="1 2" key="1">
    <citation type="submission" date="2019-10" db="EMBL/GenBank/DDBJ databases">
        <authorList>
            <person name="Palmer J.M."/>
        </authorList>
    </citation>
    <scope>NUCLEOTIDE SEQUENCE [LARGE SCALE GENOMIC DNA]</scope>
    <source>
        <strain evidence="1 2">TWF696</strain>
    </source>
</reference>
<dbReference type="Proteomes" id="UP001375240">
    <property type="component" value="Unassembled WGS sequence"/>
</dbReference>